<dbReference type="OrthoDB" id="3296552at2"/>
<dbReference type="EMBL" id="RJSE01000003">
    <property type="protein sequence ID" value="RNL65070.1"/>
    <property type="molecule type" value="Genomic_DNA"/>
</dbReference>
<sequence length="208" mass="22877">MKGARRAERSRSWRVVGWLAIVLVLVIVLVPVGALTFSVKVSGRSMSPTLEEGDRLLMDVVHRHEIRRFDLVEASFGQGSFRVVKRVIGVPGDRVRIEILDGSVPRVTLRPAGSSRTYVVRNQAWVDQVGSAITPCCDERGREGLQARWTTIPKASYWLLGDNWGGSEDSRKFGFVAAADIGARLNIRLTPFGRAGSVPQSVRLAPAD</sequence>
<proteinExistence type="inferred from homology"/>
<evidence type="ECO:0000256" key="8">
    <source>
        <dbReference type="RuleBase" id="RU362042"/>
    </source>
</evidence>
<keyword evidence="5 8" id="KW-0472">Membrane</keyword>
<dbReference type="InterPro" id="IPR019533">
    <property type="entry name" value="Peptidase_S26"/>
</dbReference>
<keyword evidence="8" id="KW-0645">Protease</keyword>
<dbReference type="Proteomes" id="UP000267128">
    <property type="component" value="Unassembled WGS sequence"/>
</dbReference>
<evidence type="ECO:0000256" key="4">
    <source>
        <dbReference type="ARBA" id="ARBA00022801"/>
    </source>
</evidence>
<dbReference type="GO" id="GO:0009003">
    <property type="term" value="F:signal peptidase activity"/>
    <property type="evidence" value="ECO:0007669"/>
    <property type="project" value="UniProtKB-EC"/>
</dbReference>
<dbReference type="SUPFAM" id="SSF51306">
    <property type="entry name" value="LexA/Signal peptidase"/>
    <property type="match status" value="1"/>
</dbReference>
<dbReference type="InterPro" id="IPR019757">
    <property type="entry name" value="Pept_S26A_signal_pept_1_Lys-AS"/>
</dbReference>
<evidence type="ECO:0000259" key="9">
    <source>
        <dbReference type="Pfam" id="PF10502"/>
    </source>
</evidence>
<dbReference type="GO" id="GO:0005886">
    <property type="term" value="C:plasma membrane"/>
    <property type="evidence" value="ECO:0007669"/>
    <property type="project" value="UniProtKB-SubCell"/>
</dbReference>
<comment type="caution">
    <text evidence="10">The sequence shown here is derived from an EMBL/GenBank/DDBJ whole genome shotgun (WGS) entry which is preliminary data.</text>
</comment>
<feature type="transmembrane region" description="Helical" evidence="8">
    <location>
        <begin position="12"/>
        <end position="37"/>
    </location>
</feature>
<gene>
    <name evidence="10" type="primary">lepB</name>
    <name evidence="10" type="ORF">EFK50_03590</name>
</gene>
<keyword evidence="8" id="KW-0812">Transmembrane</keyword>
<feature type="active site" evidence="7">
    <location>
        <position position="85"/>
    </location>
</feature>
<feature type="domain" description="Peptidase S26" evidence="9">
    <location>
        <begin position="19"/>
        <end position="188"/>
    </location>
</feature>
<reference evidence="10 11" key="1">
    <citation type="submission" date="2018-11" db="EMBL/GenBank/DDBJ databases">
        <authorList>
            <person name="Li F."/>
        </authorList>
    </citation>
    <scope>NUCLEOTIDE SEQUENCE [LARGE SCALE GENOMIC DNA]</scope>
    <source>
        <strain evidence="10 11">Gsoil 097</strain>
    </source>
</reference>
<dbReference type="CDD" id="cd06530">
    <property type="entry name" value="S26_SPase_I"/>
    <property type="match status" value="1"/>
</dbReference>
<evidence type="ECO:0000313" key="10">
    <source>
        <dbReference type="EMBL" id="RNL65070.1"/>
    </source>
</evidence>
<keyword evidence="11" id="KW-1185">Reference proteome</keyword>
<organism evidence="10 11">
    <name type="scientific">Nocardioides marmoriginsengisoli</name>
    <dbReference type="NCBI Taxonomy" id="661483"/>
    <lineage>
        <taxon>Bacteria</taxon>
        <taxon>Bacillati</taxon>
        <taxon>Actinomycetota</taxon>
        <taxon>Actinomycetes</taxon>
        <taxon>Propionibacteriales</taxon>
        <taxon>Nocardioidaceae</taxon>
        <taxon>Nocardioides</taxon>
    </lineage>
</organism>
<keyword evidence="8" id="KW-1133">Transmembrane helix</keyword>
<dbReference type="InterPro" id="IPR000223">
    <property type="entry name" value="Pept_S26A_signal_pept_1"/>
</dbReference>
<dbReference type="PANTHER" id="PTHR12383:SF16">
    <property type="entry name" value="MITOCHONDRIAL INNER MEMBRANE PROTEASE SUBUNIT 1"/>
    <property type="match status" value="1"/>
</dbReference>
<dbReference type="PANTHER" id="PTHR12383">
    <property type="entry name" value="PROTEASE FAMILY S26 MITOCHONDRIAL INNER MEMBRANE PROTEASE-RELATED"/>
    <property type="match status" value="1"/>
</dbReference>
<comment type="catalytic activity">
    <reaction evidence="1 8">
        <text>Cleavage of hydrophobic, N-terminal signal or leader sequences from secreted and periplasmic proteins.</text>
        <dbReference type="EC" id="3.4.21.89"/>
    </reaction>
</comment>
<evidence type="ECO:0000256" key="3">
    <source>
        <dbReference type="ARBA" id="ARBA00013208"/>
    </source>
</evidence>
<accession>A0A3N0CNZ0</accession>
<dbReference type="Gene3D" id="2.10.109.10">
    <property type="entry name" value="Umud Fragment, subunit A"/>
    <property type="match status" value="1"/>
</dbReference>
<dbReference type="AlphaFoldDB" id="A0A3N0CNZ0"/>
<dbReference type="PRINTS" id="PR00727">
    <property type="entry name" value="LEADERPTASE"/>
</dbReference>
<protein>
    <recommendedName>
        <fullName evidence="3 8">Signal peptidase I</fullName>
        <ecNumber evidence="3 8">3.4.21.89</ecNumber>
    </recommendedName>
</protein>
<evidence type="ECO:0000256" key="5">
    <source>
        <dbReference type="ARBA" id="ARBA00023136"/>
    </source>
</evidence>
<name>A0A3N0CNZ0_9ACTN</name>
<evidence type="ECO:0000256" key="7">
    <source>
        <dbReference type="PIRSR" id="PIRSR600223-1"/>
    </source>
</evidence>
<dbReference type="NCBIfam" id="TIGR02227">
    <property type="entry name" value="sigpep_I_bact"/>
    <property type="match status" value="1"/>
</dbReference>
<dbReference type="RefSeq" id="WP_123226173.1">
    <property type="nucleotide sequence ID" value="NZ_RJSE01000003.1"/>
</dbReference>
<dbReference type="InterPro" id="IPR052064">
    <property type="entry name" value="Mito_IMP1_subunit"/>
</dbReference>
<evidence type="ECO:0000256" key="1">
    <source>
        <dbReference type="ARBA" id="ARBA00000677"/>
    </source>
</evidence>
<evidence type="ECO:0000256" key="6">
    <source>
        <dbReference type="ARBA" id="ARBA00038445"/>
    </source>
</evidence>
<dbReference type="PROSITE" id="PS00760">
    <property type="entry name" value="SPASE_I_2"/>
    <property type="match status" value="1"/>
</dbReference>
<comment type="similarity">
    <text evidence="6">Belongs to the peptidase S26 family. IMP1 subfamily.</text>
</comment>
<comment type="subcellular location">
    <subcellularLocation>
        <location evidence="2">Cell membrane</location>
        <topology evidence="2">Single-pass type II membrane protein</topology>
    </subcellularLocation>
    <subcellularLocation>
        <location evidence="8">Membrane</location>
        <topology evidence="8">Single-pass type II membrane protein</topology>
    </subcellularLocation>
</comment>
<dbReference type="InterPro" id="IPR036286">
    <property type="entry name" value="LexA/Signal_pep-like_sf"/>
</dbReference>
<dbReference type="Pfam" id="PF10502">
    <property type="entry name" value="Peptidase_S26"/>
    <property type="match status" value="1"/>
</dbReference>
<dbReference type="EC" id="3.4.21.89" evidence="3 8"/>
<dbReference type="GO" id="GO:0004252">
    <property type="term" value="F:serine-type endopeptidase activity"/>
    <property type="evidence" value="ECO:0007669"/>
    <property type="project" value="InterPro"/>
</dbReference>
<keyword evidence="4 8" id="KW-0378">Hydrolase</keyword>
<evidence type="ECO:0000256" key="2">
    <source>
        <dbReference type="ARBA" id="ARBA00004401"/>
    </source>
</evidence>
<feature type="active site" evidence="7">
    <location>
        <position position="45"/>
    </location>
</feature>
<dbReference type="GO" id="GO:0006465">
    <property type="term" value="P:signal peptide processing"/>
    <property type="evidence" value="ECO:0007669"/>
    <property type="project" value="InterPro"/>
</dbReference>
<evidence type="ECO:0000313" key="11">
    <source>
        <dbReference type="Proteomes" id="UP000267128"/>
    </source>
</evidence>